<dbReference type="AlphaFoldDB" id="A0A7G9R9Y9"/>
<evidence type="ECO:0000259" key="1">
    <source>
        <dbReference type="Pfam" id="PF01590"/>
    </source>
</evidence>
<accession>A0A7G9R9Y9</accession>
<evidence type="ECO:0000313" key="3">
    <source>
        <dbReference type="Proteomes" id="UP000515947"/>
    </source>
</evidence>
<feature type="domain" description="GAF" evidence="1">
    <location>
        <begin position="79"/>
        <end position="207"/>
    </location>
</feature>
<keyword evidence="3" id="KW-1185">Reference proteome</keyword>
<dbReference type="Gene3D" id="3.30.450.40">
    <property type="match status" value="1"/>
</dbReference>
<dbReference type="InterPro" id="IPR003018">
    <property type="entry name" value="GAF"/>
</dbReference>
<organism evidence="2 3">
    <name type="scientific">Nocardioides mesophilus</name>
    <dbReference type="NCBI Taxonomy" id="433659"/>
    <lineage>
        <taxon>Bacteria</taxon>
        <taxon>Bacillati</taxon>
        <taxon>Actinomycetota</taxon>
        <taxon>Actinomycetes</taxon>
        <taxon>Propionibacteriales</taxon>
        <taxon>Nocardioidaceae</taxon>
        <taxon>Nocardioides</taxon>
    </lineage>
</organism>
<dbReference type="InterPro" id="IPR029016">
    <property type="entry name" value="GAF-like_dom_sf"/>
</dbReference>
<name>A0A7G9R9Y9_9ACTN</name>
<gene>
    <name evidence="2" type="ORF">H9L09_18360</name>
</gene>
<sequence length="422" mass="44688">MSVSEEHLAGHRVRQAVLAGGPAPATAESPRPVIEASWTRLLRRGLDPGSDPVVPPLAASELERRRAESRLGPLVAHLRDALRPAVESTGQLMVVTDPEGRVLWRDGQAGVRRLADRLGFVGGSAWTEGNVGTNAIGTCLVLGEPVQIHGAEHYVESHTRWGCAAAPVHDPWTGRVLGVVDVSGPTRGMHPTALTMVQLAARVAELEVRQEHRAELDLLRAHAAPLVARLGGRALVVDRHGHLAAATGMSAPERVTLPDGLGVGKVWLPTLGAATAEALPGGWLLRLEQEDASVVGAALLTVDLSRPAAQVTVQGVSGGWHHTLTPRHTEILVALATHPAGRSAAELAADLFADPTRVVTVRAEMSRLRRTLGPLLRRQPYRIDEAVRVELVLPPDRSALLAGSSAPVVTALRAATPAPLDR</sequence>
<dbReference type="Proteomes" id="UP000515947">
    <property type="component" value="Chromosome"/>
</dbReference>
<proteinExistence type="predicted"/>
<evidence type="ECO:0000313" key="2">
    <source>
        <dbReference type="EMBL" id="QNN52414.1"/>
    </source>
</evidence>
<dbReference type="EMBL" id="CP060713">
    <property type="protein sequence ID" value="QNN52414.1"/>
    <property type="molecule type" value="Genomic_DNA"/>
</dbReference>
<dbReference type="Pfam" id="PF01590">
    <property type="entry name" value="GAF"/>
    <property type="match status" value="1"/>
</dbReference>
<dbReference type="RefSeq" id="WP_187578256.1">
    <property type="nucleotide sequence ID" value="NZ_CP060713.1"/>
</dbReference>
<protein>
    <submittedName>
        <fullName evidence="2">GAF domain-containing protein</fullName>
    </submittedName>
</protein>
<dbReference type="KEGG" id="nmes:H9L09_18360"/>
<reference evidence="2 3" key="1">
    <citation type="submission" date="2020-08" db="EMBL/GenBank/DDBJ databases">
        <title>Genome sequence of Nocardioides mesophilus KACC 16243T.</title>
        <authorList>
            <person name="Hyun D.-W."/>
            <person name="Bae J.-W."/>
        </authorList>
    </citation>
    <scope>NUCLEOTIDE SEQUENCE [LARGE SCALE GENOMIC DNA]</scope>
    <source>
        <strain evidence="2 3">KACC 16243</strain>
    </source>
</reference>